<name>A0A183JIP9_9TREM</name>
<keyword evidence="2" id="KW-1185">Reference proteome</keyword>
<evidence type="ECO:0000313" key="1">
    <source>
        <dbReference type="EMBL" id="VDO75501.1"/>
    </source>
</evidence>
<reference evidence="1 2" key="2">
    <citation type="submission" date="2018-11" db="EMBL/GenBank/DDBJ databases">
        <authorList>
            <consortium name="Pathogen Informatics"/>
        </authorList>
    </citation>
    <scope>NUCLEOTIDE SEQUENCE [LARGE SCALE GENOMIC DNA]</scope>
    <source>
        <strain evidence="1">Dakar</strain>
        <strain evidence="2">Dakar, Senegal</strain>
    </source>
</reference>
<proteinExistence type="predicted"/>
<accession>A0A183JIP9</accession>
<dbReference type="AlphaFoldDB" id="A0A183JIP9"/>
<dbReference type="WBParaSite" id="SCUD_0000257301-mRNA-1">
    <property type="protein sequence ID" value="SCUD_0000257301-mRNA-1"/>
    <property type="gene ID" value="SCUD_0000257301"/>
</dbReference>
<protein>
    <submittedName>
        <fullName evidence="1 3">Uncharacterized protein</fullName>
    </submittedName>
</protein>
<evidence type="ECO:0000313" key="2">
    <source>
        <dbReference type="Proteomes" id="UP000279833"/>
    </source>
</evidence>
<dbReference type="Proteomes" id="UP000279833">
    <property type="component" value="Unassembled WGS sequence"/>
</dbReference>
<reference evidence="3" key="1">
    <citation type="submission" date="2016-06" db="UniProtKB">
        <authorList>
            <consortium name="WormBaseParasite"/>
        </authorList>
    </citation>
    <scope>IDENTIFICATION</scope>
</reference>
<evidence type="ECO:0000313" key="3">
    <source>
        <dbReference type="WBParaSite" id="SCUD_0000257301-mRNA-1"/>
    </source>
</evidence>
<dbReference type="EMBL" id="UZAK01002543">
    <property type="protein sequence ID" value="VDO75501.1"/>
    <property type="molecule type" value="Genomic_DNA"/>
</dbReference>
<gene>
    <name evidence="1" type="ORF">SCUD_LOCUS2574</name>
</gene>
<sequence>MVLTYVDGATVSLSQPRAVTDSATAERWLKKLLLRLLSLNLITSSIRFPNGVIISLSSESEGFEHSAANLIIPSCIKKHCLTMEA</sequence>
<organism evidence="3">
    <name type="scientific">Schistosoma curassoni</name>
    <dbReference type="NCBI Taxonomy" id="6186"/>
    <lineage>
        <taxon>Eukaryota</taxon>
        <taxon>Metazoa</taxon>
        <taxon>Spiralia</taxon>
        <taxon>Lophotrochozoa</taxon>
        <taxon>Platyhelminthes</taxon>
        <taxon>Trematoda</taxon>
        <taxon>Digenea</taxon>
        <taxon>Strigeidida</taxon>
        <taxon>Schistosomatoidea</taxon>
        <taxon>Schistosomatidae</taxon>
        <taxon>Schistosoma</taxon>
    </lineage>
</organism>